<dbReference type="PROSITE" id="PS51841">
    <property type="entry name" value="LTD"/>
    <property type="match status" value="1"/>
</dbReference>
<evidence type="ECO:0000259" key="1">
    <source>
        <dbReference type="PROSITE" id="PS51841"/>
    </source>
</evidence>
<dbReference type="AlphaFoldDB" id="A0A1M4TWJ3"/>
<dbReference type="Pfam" id="PF00932">
    <property type="entry name" value="LTD"/>
    <property type="match status" value="1"/>
</dbReference>
<dbReference type="InterPro" id="IPR036415">
    <property type="entry name" value="Lamin_tail_dom_sf"/>
</dbReference>
<feature type="domain" description="LTD" evidence="1">
    <location>
        <begin position="53"/>
        <end position="214"/>
    </location>
</feature>
<dbReference type="EMBL" id="FQUU01000002">
    <property type="protein sequence ID" value="SHE48810.1"/>
    <property type="molecule type" value="Genomic_DNA"/>
</dbReference>
<organism evidence="2 3">
    <name type="scientific">Flavisolibacter ginsengisoli DSM 18119</name>
    <dbReference type="NCBI Taxonomy" id="1121884"/>
    <lineage>
        <taxon>Bacteria</taxon>
        <taxon>Pseudomonadati</taxon>
        <taxon>Bacteroidota</taxon>
        <taxon>Chitinophagia</taxon>
        <taxon>Chitinophagales</taxon>
        <taxon>Chitinophagaceae</taxon>
        <taxon>Flavisolibacter</taxon>
    </lineage>
</organism>
<protein>
    <submittedName>
        <fullName evidence="2">Lamin Tail Domain</fullName>
    </submittedName>
</protein>
<accession>A0A1M4TWJ3</accession>
<feature type="non-terminal residue" evidence="2">
    <location>
        <position position="558"/>
    </location>
</feature>
<evidence type="ECO:0000313" key="2">
    <source>
        <dbReference type="EMBL" id="SHE48810.1"/>
    </source>
</evidence>
<dbReference type="InterPro" id="IPR001322">
    <property type="entry name" value="Lamin_tail_dom"/>
</dbReference>
<dbReference type="Gene3D" id="2.60.40.10">
    <property type="entry name" value="Immunoglobulins"/>
    <property type="match status" value="3"/>
</dbReference>
<name>A0A1M4TWJ3_9BACT</name>
<sequence>MHGHENTYRLTNNCRRGGGMSLPKRLLSDFVRFMCQGLFISSFQKRLIPFLLIFIFQCSSGWGQVVINELGIAPTGNTNGSGGEFIELLNKSNAPADIGCYVLLFSGTSGAGNPTGWTVTIPSGTTIGAGEFYLIGGLGRQSPVGQTWTNLPVGGTPWVNAYGANGRAVDLDLSTTNNTAVNSTNPGNFNDGTGGQLTLLNSSGIVITSIAFKNGNNAGSYPAFSNASPGCSPLSPINNPGPPINYVSGSFSSSGYNGISLSPSGLYKTNASLTPGLANIVLADCSITLASGAASPTLCINNTLTPIVYNIGSDATGADVTGLPNGVNGTFANNVVTIGGTPTESGTFSYTVTLTGSSCTNVSVSGTITVNPVNTITLSSAAGTDAQSVCINTAITNITYATTGATGASFSGLPAGVSGSFNAGVVTISGTPTAATGSPFNYSILLTGGCGSVNATGTITVTAANTVGAASSTPTLCINTALAPNITHTTTGATGIGAATGLPAGVTAAWASNTITISGTPTASGTFNYTIPLTGGCGSVNATGTITVTAANTVGAAS</sequence>
<evidence type="ECO:0000313" key="3">
    <source>
        <dbReference type="Proteomes" id="UP000184048"/>
    </source>
</evidence>
<reference evidence="2 3" key="1">
    <citation type="submission" date="2016-11" db="EMBL/GenBank/DDBJ databases">
        <authorList>
            <person name="Jaros S."/>
            <person name="Januszkiewicz K."/>
            <person name="Wedrychowicz H."/>
        </authorList>
    </citation>
    <scope>NUCLEOTIDE SEQUENCE [LARGE SCALE GENOMIC DNA]</scope>
    <source>
        <strain evidence="2 3">DSM 18119</strain>
    </source>
</reference>
<dbReference type="SUPFAM" id="SSF74853">
    <property type="entry name" value="Lamin A/C globular tail domain"/>
    <property type="match status" value="1"/>
</dbReference>
<gene>
    <name evidence="2" type="ORF">SAMN02745131_00441</name>
</gene>
<proteinExistence type="predicted"/>
<dbReference type="InterPro" id="IPR013783">
    <property type="entry name" value="Ig-like_fold"/>
</dbReference>
<dbReference type="Proteomes" id="UP000184048">
    <property type="component" value="Unassembled WGS sequence"/>
</dbReference>
<keyword evidence="3" id="KW-1185">Reference proteome</keyword>
<dbReference type="STRING" id="1121884.SAMN02745131_00441"/>